<comment type="similarity">
    <text evidence="2">Belongs to the eukaryotic RPC9 RNA polymerase subunit family.</text>
</comment>
<dbReference type="Proteomes" id="UP000307173">
    <property type="component" value="Unassembled WGS sequence"/>
</dbReference>
<feature type="compositionally biased region" description="Polar residues" evidence="7">
    <location>
        <begin position="151"/>
        <end position="160"/>
    </location>
</feature>
<evidence type="ECO:0000256" key="1">
    <source>
        <dbReference type="ARBA" id="ARBA00004123"/>
    </source>
</evidence>
<keyword evidence="9" id="KW-1185">Reference proteome</keyword>
<feature type="compositionally biased region" description="Acidic residues" evidence="7">
    <location>
        <begin position="161"/>
        <end position="172"/>
    </location>
</feature>
<feature type="compositionally biased region" description="Basic and acidic residues" evidence="7">
    <location>
        <begin position="176"/>
        <end position="189"/>
    </location>
</feature>
<evidence type="ECO:0000256" key="4">
    <source>
        <dbReference type="ARBA" id="ARBA00022478"/>
    </source>
</evidence>
<dbReference type="PANTHER" id="PTHR15561:SF0">
    <property type="entry name" value="DNA-DIRECTED RNA POLYMERASE III SUBUNIT RPC9"/>
    <property type="match status" value="1"/>
</dbReference>
<feature type="region of interest" description="Disordered" evidence="7">
    <location>
        <begin position="143"/>
        <end position="197"/>
    </location>
</feature>
<keyword evidence="6" id="KW-0539">Nucleus</keyword>
<evidence type="ECO:0000256" key="3">
    <source>
        <dbReference type="ARBA" id="ARBA00016672"/>
    </source>
</evidence>
<dbReference type="InterPro" id="IPR038846">
    <property type="entry name" value="RPC9"/>
</dbReference>
<keyword evidence="5" id="KW-0804">Transcription</keyword>
<evidence type="ECO:0000313" key="9">
    <source>
        <dbReference type="Proteomes" id="UP000307173"/>
    </source>
</evidence>
<dbReference type="GO" id="GO:0006384">
    <property type="term" value="P:transcription initiation at RNA polymerase III promoter"/>
    <property type="evidence" value="ECO:0007669"/>
    <property type="project" value="InterPro"/>
</dbReference>
<accession>A0A4T0WXM5</accession>
<dbReference type="GO" id="GO:0000166">
    <property type="term" value="F:nucleotide binding"/>
    <property type="evidence" value="ECO:0007669"/>
    <property type="project" value="InterPro"/>
</dbReference>
<evidence type="ECO:0000256" key="6">
    <source>
        <dbReference type="ARBA" id="ARBA00023242"/>
    </source>
</evidence>
<evidence type="ECO:0000256" key="2">
    <source>
        <dbReference type="ARBA" id="ARBA00006898"/>
    </source>
</evidence>
<dbReference type="OrthoDB" id="1746530at2759"/>
<sequence length="197" mass="23103">MKLIEEREKLMSNFEVYQHICDVQRENMWAFTIAATEKPKKSRFNPQLLDLEIITRDLGHYLTKADQGNHVKTENFVGLMIYLNSLELEVIEKLMIMNLLPRSLVNLYAIIEECEERFATEVCEDILLNVARYFPVSLDENMEVNEEDETNVAQTTTNTIPEEDEEDEDAFFDENQLEHESFVNKKDTEKEIDEVDA</sequence>
<dbReference type="Pfam" id="PF03874">
    <property type="entry name" value="RNA_pol_Rpb4"/>
    <property type="match status" value="1"/>
</dbReference>
<evidence type="ECO:0000313" key="8">
    <source>
        <dbReference type="EMBL" id="TID18612.1"/>
    </source>
</evidence>
<dbReference type="InterPro" id="IPR038324">
    <property type="entry name" value="Rpb4/RPC9_sf"/>
</dbReference>
<dbReference type="EMBL" id="SELW01000609">
    <property type="protein sequence ID" value="TID18612.1"/>
    <property type="molecule type" value="Genomic_DNA"/>
</dbReference>
<comment type="subcellular location">
    <subcellularLocation>
        <location evidence="1">Nucleus</location>
    </subcellularLocation>
</comment>
<dbReference type="STRING" id="52247.A0A4T0WXM5"/>
<evidence type="ECO:0000256" key="5">
    <source>
        <dbReference type="ARBA" id="ARBA00023163"/>
    </source>
</evidence>
<organism evidence="8 9">
    <name type="scientific">Pichia inconspicua</name>
    <dbReference type="NCBI Taxonomy" id="52247"/>
    <lineage>
        <taxon>Eukaryota</taxon>
        <taxon>Fungi</taxon>
        <taxon>Dikarya</taxon>
        <taxon>Ascomycota</taxon>
        <taxon>Saccharomycotina</taxon>
        <taxon>Pichiomycetes</taxon>
        <taxon>Pichiales</taxon>
        <taxon>Pichiaceae</taxon>
        <taxon>Pichia</taxon>
    </lineage>
</organism>
<gene>
    <name evidence="8" type="ORF">CANINC_003862</name>
</gene>
<dbReference type="PANTHER" id="PTHR15561">
    <property type="entry name" value="CALCITONIN GENE-RELATED PEPTIDE-RECEPTOR COMPONENT PROTEIN"/>
    <property type="match status" value="1"/>
</dbReference>
<dbReference type="InterPro" id="IPR005574">
    <property type="entry name" value="Rpb4/RPC9"/>
</dbReference>
<dbReference type="AlphaFoldDB" id="A0A4T0WXM5"/>
<keyword evidence="4" id="KW-0240">DNA-directed RNA polymerase</keyword>
<protein>
    <recommendedName>
        <fullName evidence="3">DNA-directed RNA polymerase III subunit RPC9</fullName>
    </recommendedName>
</protein>
<comment type="caution">
    <text evidence="8">The sequence shown here is derived from an EMBL/GenBank/DDBJ whole genome shotgun (WGS) entry which is preliminary data.</text>
</comment>
<dbReference type="Gene3D" id="1.20.1250.40">
    <property type="match status" value="1"/>
</dbReference>
<dbReference type="GO" id="GO:0005666">
    <property type="term" value="C:RNA polymerase III complex"/>
    <property type="evidence" value="ECO:0007669"/>
    <property type="project" value="InterPro"/>
</dbReference>
<name>A0A4T0WXM5_9ASCO</name>
<dbReference type="InterPro" id="IPR010997">
    <property type="entry name" value="HRDC-like_sf"/>
</dbReference>
<reference evidence="8 9" key="1">
    <citation type="journal article" date="2019" name="Front. Genet.">
        <title>Whole-Genome Sequencing of the Opportunistic Yeast Pathogen Candida inconspicua Uncovers Its Hybrid Origin.</title>
        <authorList>
            <person name="Mixao V."/>
            <person name="Hansen A.P."/>
            <person name="Saus E."/>
            <person name="Boekhout T."/>
            <person name="Lass-Florl C."/>
            <person name="Gabaldon T."/>
        </authorList>
    </citation>
    <scope>NUCLEOTIDE SEQUENCE [LARGE SCALE GENOMIC DNA]</scope>
    <source>
        <strain evidence="8 9">CBS 180</strain>
    </source>
</reference>
<proteinExistence type="inferred from homology"/>
<dbReference type="SUPFAM" id="SSF47819">
    <property type="entry name" value="HRDC-like"/>
    <property type="match status" value="1"/>
</dbReference>
<evidence type="ECO:0000256" key="7">
    <source>
        <dbReference type="SAM" id="MobiDB-lite"/>
    </source>
</evidence>